<dbReference type="InterPro" id="IPR013517">
    <property type="entry name" value="FG-GAP"/>
</dbReference>
<dbReference type="InterPro" id="IPR011519">
    <property type="entry name" value="UnbV_ASPIC"/>
</dbReference>
<sequence length="672" mass="72589">MKKITLLVILCFGAHVSNAQNTCATALPVSVGTFTVGTIDGSPPPTLCAGTGNATMGEWYTYTPSQNYTVTVTTDLVINTGKDTRFHVYTGNCGALTCFTGDDDSGIIGTNSYLSVATFNVTAGTTYYIAFDNRWSASGFDCQLIEQPFVAPLISFTSQSIASSSTICNVADMNGDFLDDIVTVQANQMTVLTQQAAGGFTSTVYPLPGLTTTPSWSIAAGDFDKNGYNDLVFGGGSRLTMVKANATGTGYTEVPYPQGIFTQRTNFIDINNDGHLDLFACHDVAQSYSYKNDGAGNLVFDTTFFPTLAVGGNYASIWSDYDNDGDMDMYLAKCRGGAPVGDPQRINLLYRNNRIGTLPSNTYTEVGASAGVNDGAQSWSTAIEDFDNDGDMDFLLSNISDTNKLYKNNGDGTFTDIYASTGIDPQVGSWELQSGDFNNDGWIDFLWQNSKQMYLNNGNMTFTGVALPFSEGGIGDLNHDGFLDVQYNNMVYYNVPNANHWLTVNLQGVQSNRNGIGTRIEIYGAWGKQIREIRSGNGFSHQSSLSAHFGIGAETAITKVVIKWPSGIVDTINNPTSNQALLVLEGATLGVGEFANSDFKVYPNPVKDLLNIQVKEGNSIQMVQLFDLNGKMVLNTNVKDNTVSVQSLSTGTYLLLLRDANGKDYSQKIIKE</sequence>
<evidence type="ECO:0000313" key="5">
    <source>
        <dbReference type="EMBL" id="TGD56725.1"/>
    </source>
</evidence>
<feature type="domain" description="ASPIC/UnbV" evidence="3">
    <location>
        <begin position="515"/>
        <end position="581"/>
    </location>
</feature>
<accession>A0A4Z0L6W3</accession>
<dbReference type="AlphaFoldDB" id="A0A4Z0L6W3"/>
<protein>
    <submittedName>
        <fullName evidence="5">T9SS type A sorting domain-containing protein</fullName>
    </submittedName>
</protein>
<name>A0A4Z0L6W3_9FLAO</name>
<dbReference type="InterPro" id="IPR026444">
    <property type="entry name" value="Secre_tail"/>
</dbReference>
<dbReference type="PANTHER" id="PTHR16026:SF0">
    <property type="entry name" value="CARTILAGE ACIDIC PROTEIN 1"/>
    <property type="match status" value="1"/>
</dbReference>
<evidence type="ECO:0000259" key="3">
    <source>
        <dbReference type="Pfam" id="PF07593"/>
    </source>
</evidence>
<dbReference type="InterPro" id="IPR028994">
    <property type="entry name" value="Integrin_alpha_N"/>
</dbReference>
<dbReference type="Pfam" id="PF07593">
    <property type="entry name" value="UnbV_ASPIC"/>
    <property type="match status" value="1"/>
</dbReference>
<dbReference type="InterPro" id="IPR027039">
    <property type="entry name" value="Crtac1"/>
</dbReference>
<dbReference type="SUPFAM" id="SSF69318">
    <property type="entry name" value="Integrin alpha N-terminal domain"/>
    <property type="match status" value="2"/>
</dbReference>
<dbReference type="NCBIfam" id="TIGR04183">
    <property type="entry name" value="Por_Secre_tail"/>
    <property type="match status" value="1"/>
</dbReference>
<dbReference type="OrthoDB" id="9816120at2"/>
<proteinExistence type="predicted"/>
<evidence type="ECO:0000259" key="4">
    <source>
        <dbReference type="Pfam" id="PF18962"/>
    </source>
</evidence>
<dbReference type="RefSeq" id="WP_135527498.1">
    <property type="nucleotide sequence ID" value="NZ_SRLH01000009.1"/>
</dbReference>
<reference evidence="5 6" key="1">
    <citation type="submission" date="2019-04" db="EMBL/GenBank/DDBJ databases">
        <title>Flavobacterium sp. strain DS2-A Genome sequencing and assembly.</title>
        <authorList>
            <person name="Kim I."/>
        </authorList>
    </citation>
    <scope>NUCLEOTIDE SEQUENCE [LARGE SCALE GENOMIC DNA]</scope>
    <source>
        <strain evidence="5 6">DS2-A</strain>
    </source>
</reference>
<dbReference type="Gene3D" id="2.130.10.130">
    <property type="entry name" value="Integrin alpha, N-terminal"/>
    <property type="match status" value="2"/>
</dbReference>
<feature type="domain" description="Secretion system C-terminal sorting" evidence="4">
    <location>
        <begin position="601"/>
        <end position="670"/>
    </location>
</feature>
<dbReference type="EMBL" id="SRLH01000009">
    <property type="protein sequence ID" value="TGD56725.1"/>
    <property type="molecule type" value="Genomic_DNA"/>
</dbReference>
<evidence type="ECO:0000256" key="1">
    <source>
        <dbReference type="ARBA" id="ARBA00022729"/>
    </source>
</evidence>
<feature type="signal peptide" evidence="2">
    <location>
        <begin position="1"/>
        <end position="19"/>
    </location>
</feature>
<gene>
    <name evidence="5" type="ORF">E4635_14885</name>
</gene>
<evidence type="ECO:0000313" key="6">
    <source>
        <dbReference type="Proteomes" id="UP000297407"/>
    </source>
</evidence>
<comment type="caution">
    <text evidence="5">The sequence shown here is derived from an EMBL/GenBank/DDBJ whole genome shotgun (WGS) entry which is preliminary data.</text>
</comment>
<dbReference type="Pfam" id="PF18962">
    <property type="entry name" value="Por_Secre_tail"/>
    <property type="match status" value="1"/>
</dbReference>
<keyword evidence="6" id="KW-1185">Reference proteome</keyword>
<dbReference type="PANTHER" id="PTHR16026">
    <property type="entry name" value="CARTILAGE ACIDIC PROTEIN 1"/>
    <property type="match status" value="1"/>
</dbReference>
<dbReference type="Proteomes" id="UP000297407">
    <property type="component" value="Unassembled WGS sequence"/>
</dbReference>
<feature type="chain" id="PRO_5021345013" evidence="2">
    <location>
        <begin position="20"/>
        <end position="672"/>
    </location>
</feature>
<keyword evidence="1 2" id="KW-0732">Signal</keyword>
<evidence type="ECO:0000256" key="2">
    <source>
        <dbReference type="SAM" id="SignalP"/>
    </source>
</evidence>
<organism evidence="5 6">
    <name type="scientific">Flavobacterium humi</name>
    <dbReference type="NCBI Taxonomy" id="2562683"/>
    <lineage>
        <taxon>Bacteria</taxon>
        <taxon>Pseudomonadati</taxon>
        <taxon>Bacteroidota</taxon>
        <taxon>Flavobacteriia</taxon>
        <taxon>Flavobacteriales</taxon>
        <taxon>Flavobacteriaceae</taxon>
        <taxon>Flavobacterium</taxon>
    </lineage>
</organism>
<dbReference type="Pfam" id="PF13517">
    <property type="entry name" value="FG-GAP_3"/>
    <property type="match status" value="3"/>
</dbReference>